<dbReference type="OrthoDB" id="7872012at2"/>
<dbReference type="Pfam" id="PF07076">
    <property type="entry name" value="DUF1344"/>
    <property type="match status" value="1"/>
</dbReference>
<sequence length="71" mass="7540">MPRIVAFFACSVVCVASSLPAHAEERAGVVEQIDAESGTVMLADGTRYLLPQTLDSATVHRGMEVHLLIAS</sequence>
<accession>A0A1H0GMZ6</accession>
<evidence type="ECO:0008006" key="4">
    <source>
        <dbReference type="Google" id="ProtNLM"/>
    </source>
</evidence>
<dbReference type="STRING" id="1166073.SAMN05192530_103212"/>
<evidence type="ECO:0000313" key="3">
    <source>
        <dbReference type="Proteomes" id="UP000198793"/>
    </source>
</evidence>
<gene>
    <name evidence="2" type="ORF">SAMN05192530_103212</name>
</gene>
<evidence type="ECO:0000256" key="1">
    <source>
        <dbReference type="SAM" id="SignalP"/>
    </source>
</evidence>
<proteinExistence type="predicted"/>
<name>A0A1H0GMZ6_9HYPH</name>
<dbReference type="AlphaFoldDB" id="A0A1H0GMZ6"/>
<dbReference type="Proteomes" id="UP000198793">
    <property type="component" value="Unassembled WGS sequence"/>
</dbReference>
<feature type="chain" id="PRO_5011524077" description="DUF1344 domain-containing protein" evidence="1">
    <location>
        <begin position="24"/>
        <end position="71"/>
    </location>
</feature>
<organism evidence="2 3">
    <name type="scientific">Aureimonas jatrophae</name>
    <dbReference type="NCBI Taxonomy" id="1166073"/>
    <lineage>
        <taxon>Bacteria</taxon>
        <taxon>Pseudomonadati</taxon>
        <taxon>Pseudomonadota</taxon>
        <taxon>Alphaproteobacteria</taxon>
        <taxon>Hyphomicrobiales</taxon>
        <taxon>Aurantimonadaceae</taxon>
        <taxon>Aureimonas</taxon>
    </lineage>
</organism>
<keyword evidence="3" id="KW-1185">Reference proteome</keyword>
<feature type="signal peptide" evidence="1">
    <location>
        <begin position="1"/>
        <end position="23"/>
    </location>
</feature>
<evidence type="ECO:0000313" key="2">
    <source>
        <dbReference type="EMBL" id="SDO08267.1"/>
    </source>
</evidence>
<reference evidence="2 3" key="1">
    <citation type="submission" date="2016-10" db="EMBL/GenBank/DDBJ databases">
        <authorList>
            <person name="de Groot N.N."/>
        </authorList>
    </citation>
    <scope>NUCLEOTIDE SEQUENCE [LARGE SCALE GENOMIC DNA]</scope>
    <source>
        <strain evidence="3">L7-484,KACC 16230,DSM 25025</strain>
    </source>
</reference>
<dbReference type="RefSeq" id="WP_090672011.1">
    <property type="nucleotide sequence ID" value="NZ_FNIT01000003.1"/>
</dbReference>
<keyword evidence="1" id="KW-0732">Signal</keyword>
<dbReference type="EMBL" id="FNIT01000003">
    <property type="protein sequence ID" value="SDO08267.1"/>
    <property type="molecule type" value="Genomic_DNA"/>
</dbReference>
<protein>
    <recommendedName>
        <fullName evidence="4">DUF1344 domain-containing protein</fullName>
    </recommendedName>
</protein>
<dbReference type="InterPro" id="IPR009780">
    <property type="entry name" value="DUF1344"/>
</dbReference>